<feature type="compositionally biased region" description="Pro residues" evidence="1">
    <location>
        <begin position="194"/>
        <end position="209"/>
    </location>
</feature>
<dbReference type="Proteomes" id="UP000294933">
    <property type="component" value="Unassembled WGS sequence"/>
</dbReference>
<feature type="region of interest" description="Disordered" evidence="1">
    <location>
        <begin position="155"/>
        <end position="234"/>
    </location>
</feature>
<evidence type="ECO:0000256" key="1">
    <source>
        <dbReference type="SAM" id="MobiDB-lite"/>
    </source>
</evidence>
<name>A0A4Y7PQ04_9AGAM</name>
<evidence type="ECO:0000313" key="3">
    <source>
        <dbReference type="Proteomes" id="UP000294933"/>
    </source>
</evidence>
<dbReference type="VEuPathDB" id="FungiDB:BD410DRAFT_795231"/>
<keyword evidence="3" id="KW-1185">Reference proteome</keyword>
<dbReference type="EMBL" id="ML170240">
    <property type="protein sequence ID" value="TDL16580.1"/>
    <property type="molecule type" value="Genomic_DNA"/>
</dbReference>
<accession>A0A4Y7PQ04</accession>
<protein>
    <submittedName>
        <fullName evidence="2">Uncharacterized protein</fullName>
    </submittedName>
</protein>
<dbReference type="PANTHER" id="PTHR37487">
    <property type="entry name" value="CHROMOSOME 1, WHOLE GENOME SHOTGUN SEQUENCE"/>
    <property type="match status" value="1"/>
</dbReference>
<dbReference type="STRING" id="50990.A0A4Y7PQ04"/>
<proteinExistence type="predicted"/>
<evidence type="ECO:0000313" key="2">
    <source>
        <dbReference type="EMBL" id="TDL16580.1"/>
    </source>
</evidence>
<feature type="compositionally biased region" description="Low complexity" evidence="1">
    <location>
        <begin position="168"/>
        <end position="193"/>
    </location>
</feature>
<reference evidence="2 3" key="1">
    <citation type="submission" date="2018-06" db="EMBL/GenBank/DDBJ databases">
        <title>A transcriptomic atlas of mushroom development highlights an independent origin of complex multicellularity.</title>
        <authorList>
            <consortium name="DOE Joint Genome Institute"/>
            <person name="Krizsan K."/>
            <person name="Almasi E."/>
            <person name="Merenyi Z."/>
            <person name="Sahu N."/>
            <person name="Viragh M."/>
            <person name="Koszo T."/>
            <person name="Mondo S."/>
            <person name="Kiss B."/>
            <person name="Balint B."/>
            <person name="Kues U."/>
            <person name="Barry K."/>
            <person name="Hegedus J.C."/>
            <person name="Henrissat B."/>
            <person name="Johnson J."/>
            <person name="Lipzen A."/>
            <person name="Ohm R."/>
            <person name="Nagy I."/>
            <person name="Pangilinan J."/>
            <person name="Yan J."/>
            <person name="Xiong Y."/>
            <person name="Grigoriev I.V."/>
            <person name="Hibbett D.S."/>
            <person name="Nagy L.G."/>
        </authorList>
    </citation>
    <scope>NUCLEOTIDE SEQUENCE [LARGE SCALE GENOMIC DNA]</scope>
    <source>
        <strain evidence="2 3">SZMC22713</strain>
    </source>
</reference>
<dbReference type="AlphaFoldDB" id="A0A4Y7PQ04"/>
<feature type="compositionally biased region" description="Low complexity" evidence="1">
    <location>
        <begin position="210"/>
        <end position="234"/>
    </location>
</feature>
<organism evidence="2 3">
    <name type="scientific">Rickenella mellea</name>
    <dbReference type="NCBI Taxonomy" id="50990"/>
    <lineage>
        <taxon>Eukaryota</taxon>
        <taxon>Fungi</taxon>
        <taxon>Dikarya</taxon>
        <taxon>Basidiomycota</taxon>
        <taxon>Agaricomycotina</taxon>
        <taxon>Agaricomycetes</taxon>
        <taxon>Hymenochaetales</taxon>
        <taxon>Rickenellaceae</taxon>
        <taxon>Rickenella</taxon>
    </lineage>
</organism>
<dbReference type="PANTHER" id="PTHR37487:SF2">
    <property type="entry name" value="EXPRESSED PROTEIN"/>
    <property type="match status" value="1"/>
</dbReference>
<gene>
    <name evidence="2" type="ORF">BD410DRAFT_795231</name>
</gene>
<sequence length="253" mass="24690">MRDRVSDVSGVCSCLLGPNNGRSQIRTPGRSICNQRSSSPTTMKFSLASFVALSLAVVSNAFMINTPANVVECQPILLSWDATGATAPFFLSVLPGGQPGAAALVNLGQVTGTSFTWNANLASGTNCGLTLRDSTGAVAQSGQFIIQPGTSSACLTASPSTAPPATAPPSTGTGSGSVSAPPATTPPTTSAPPATTPPATTPSPTPTTPAPTTKPTTSATSAAAASTSKSSAMRGAGVGAAGVIGALMAAIVA</sequence>
<dbReference type="OrthoDB" id="3362246at2759"/>